<keyword evidence="3 10" id="KW-0812">Transmembrane</keyword>
<feature type="transmembrane region" description="Helical" evidence="10">
    <location>
        <begin position="147"/>
        <end position="170"/>
    </location>
</feature>
<feature type="transmembrane region" description="Helical" evidence="10">
    <location>
        <begin position="94"/>
        <end position="113"/>
    </location>
</feature>
<dbReference type="InterPro" id="IPR041714">
    <property type="entry name" value="VKOR_Actinobacteria"/>
</dbReference>
<dbReference type="RefSeq" id="WP_183664032.1">
    <property type="nucleotide sequence ID" value="NZ_BAAARH010000003.1"/>
</dbReference>
<keyword evidence="7 10" id="KW-0472">Membrane</keyword>
<keyword evidence="6" id="KW-0560">Oxidoreductase</keyword>
<evidence type="ECO:0000256" key="7">
    <source>
        <dbReference type="ARBA" id="ARBA00023136"/>
    </source>
</evidence>
<comment type="subcellular location">
    <subcellularLocation>
        <location evidence="1">Membrane</location>
        <topology evidence="1">Multi-pass membrane protein</topology>
    </subcellularLocation>
</comment>
<dbReference type="EMBL" id="JACHDR010000001">
    <property type="protein sequence ID" value="MBB5512154.1"/>
    <property type="molecule type" value="Genomic_DNA"/>
</dbReference>
<evidence type="ECO:0000256" key="10">
    <source>
        <dbReference type="SAM" id="Phobius"/>
    </source>
</evidence>
<dbReference type="Gene3D" id="1.20.1440.130">
    <property type="entry name" value="VKOR domain"/>
    <property type="match status" value="1"/>
</dbReference>
<feature type="domain" description="Vitamin K epoxide reductase" evidence="11">
    <location>
        <begin position="31"/>
        <end position="172"/>
    </location>
</feature>
<dbReference type="AlphaFoldDB" id="A0A7W8TSL4"/>
<dbReference type="GO" id="GO:0016020">
    <property type="term" value="C:membrane"/>
    <property type="evidence" value="ECO:0007669"/>
    <property type="project" value="UniProtKB-SubCell"/>
</dbReference>
<keyword evidence="4" id="KW-0874">Quinone</keyword>
<feature type="transmembrane region" description="Helical" evidence="10">
    <location>
        <begin position="120"/>
        <end position="141"/>
    </location>
</feature>
<gene>
    <name evidence="12" type="ORF">HD598_000841</name>
</gene>
<protein>
    <submittedName>
        <fullName evidence="12">Putative membrane protein</fullName>
    </submittedName>
</protein>
<dbReference type="SMART" id="SM00756">
    <property type="entry name" value="VKc"/>
    <property type="match status" value="1"/>
</dbReference>
<evidence type="ECO:0000256" key="2">
    <source>
        <dbReference type="ARBA" id="ARBA00006214"/>
    </source>
</evidence>
<comment type="caution">
    <text evidence="12">The sequence shown here is derived from an EMBL/GenBank/DDBJ whole genome shotgun (WGS) entry which is preliminary data.</text>
</comment>
<dbReference type="InterPro" id="IPR038354">
    <property type="entry name" value="VKOR_sf"/>
</dbReference>
<dbReference type="InterPro" id="IPR012932">
    <property type="entry name" value="VKOR"/>
</dbReference>
<comment type="similarity">
    <text evidence="2">Belongs to the VKOR family.</text>
</comment>
<evidence type="ECO:0000256" key="9">
    <source>
        <dbReference type="ARBA" id="ARBA00023284"/>
    </source>
</evidence>
<proteinExistence type="inferred from homology"/>
<evidence type="ECO:0000313" key="12">
    <source>
        <dbReference type="EMBL" id="MBB5512154.1"/>
    </source>
</evidence>
<dbReference type="GO" id="GO:0048038">
    <property type="term" value="F:quinone binding"/>
    <property type="evidence" value="ECO:0007669"/>
    <property type="project" value="UniProtKB-KW"/>
</dbReference>
<name>A0A7W8TSL4_9MICC</name>
<dbReference type="Proteomes" id="UP000580797">
    <property type="component" value="Unassembled WGS sequence"/>
</dbReference>
<organism evidence="12 13">
    <name type="scientific">Neomicrococcus aestuarii</name>
    <dbReference type="NCBI Taxonomy" id="556325"/>
    <lineage>
        <taxon>Bacteria</taxon>
        <taxon>Bacillati</taxon>
        <taxon>Actinomycetota</taxon>
        <taxon>Actinomycetes</taxon>
        <taxon>Micrococcales</taxon>
        <taxon>Micrococcaceae</taxon>
        <taxon>Neomicrococcus</taxon>
    </lineage>
</organism>
<evidence type="ECO:0000256" key="8">
    <source>
        <dbReference type="ARBA" id="ARBA00023157"/>
    </source>
</evidence>
<dbReference type="CDD" id="cd12922">
    <property type="entry name" value="VKOR_5"/>
    <property type="match status" value="1"/>
</dbReference>
<evidence type="ECO:0000313" key="13">
    <source>
        <dbReference type="Proteomes" id="UP000580797"/>
    </source>
</evidence>
<evidence type="ECO:0000259" key="11">
    <source>
        <dbReference type="SMART" id="SM00756"/>
    </source>
</evidence>
<evidence type="ECO:0000256" key="3">
    <source>
        <dbReference type="ARBA" id="ARBA00022692"/>
    </source>
</evidence>
<feature type="transmembrane region" description="Helical" evidence="10">
    <location>
        <begin position="191"/>
        <end position="216"/>
    </location>
</feature>
<dbReference type="Pfam" id="PF07884">
    <property type="entry name" value="VKOR"/>
    <property type="match status" value="1"/>
</dbReference>
<feature type="transmembrane region" description="Helical" evidence="10">
    <location>
        <begin position="34"/>
        <end position="54"/>
    </location>
</feature>
<dbReference type="GO" id="GO:0016491">
    <property type="term" value="F:oxidoreductase activity"/>
    <property type="evidence" value="ECO:0007669"/>
    <property type="project" value="UniProtKB-KW"/>
</dbReference>
<keyword evidence="8" id="KW-1015">Disulfide bond</keyword>
<keyword evidence="9" id="KW-0676">Redox-active center</keyword>
<evidence type="ECO:0000256" key="1">
    <source>
        <dbReference type="ARBA" id="ARBA00004141"/>
    </source>
</evidence>
<keyword evidence="5 10" id="KW-1133">Transmembrane helix</keyword>
<evidence type="ECO:0000256" key="4">
    <source>
        <dbReference type="ARBA" id="ARBA00022719"/>
    </source>
</evidence>
<evidence type="ECO:0000256" key="6">
    <source>
        <dbReference type="ARBA" id="ARBA00023002"/>
    </source>
</evidence>
<sequence>MAPTTEQYSAPTGGLQNADAAVPDVPSITRNRPFGLLMVITGVVGWIASGVLALEKLEALRDPNHITSCDINPWISCGEVMKTWQSSLFGFPNMFIGIVAFAVIVTTGMALLSGAVFARWYWIGLQVGVTLGMAFVGWLWFQALYVIGILCPYCMAVWAMMIPLFVWVTIRNITSGVLRLPAHAARLIGDTGWMLVTLLYVAVIATVFFRFIPVFIGTSGQ</sequence>
<accession>A0A7W8TSL4</accession>
<evidence type="ECO:0000256" key="5">
    <source>
        <dbReference type="ARBA" id="ARBA00022989"/>
    </source>
</evidence>
<reference evidence="12 13" key="1">
    <citation type="submission" date="2020-08" db="EMBL/GenBank/DDBJ databases">
        <title>Sequencing the genomes of 1000 actinobacteria strains.</title>
        <authorList>
            <person name="Klenk H.-P."/>
        </authorList>
    </citation>
    <scope>NUCLEOTIDE SEQUENCE [LARGE SCALE GENOMIC DNA]</scope>
    <source>
        <strain evidence="12 13">DSM 105783</strain>
    </source>
</reference>